<dbReference type="Gene3D" id="2.30.42.10">
    <property type="match status" value="1"/>
</dbReference>
<evidence type="ECO:0000259" key="4">
    <source>
        <dbReference type="PROSITE" id="PS50003"/>
    </source>
</evidence>
<evidence type="ECO:0000256" key="3">
    <source>
        <dbReference type="SAM" id="MobiDB-lite"/>
    </source>
</evidence>
<dbReference type="SMART" id="SM00228">
    <property type="entry name" value="PDZ"/>
    <property type="match status" value="1"/>
</dbReference>
<dbReference type="PROSITE" id="PS51290">
    <property type="entry name" value="CRIC"/>
    <property type="match status" value="1"/>
</dbReference>
<dbReference type="STRING" id="224129.A0A1W4XKH7"/>
<dbReference type="CDD" id="cd09511">
    <property type="entry name" value="SAM_CNK1_2_3-suppressor"/>
    <property type="match status" value="1"/>
</dbReference>
<dbReference type="Pfam" id="PF00169">
    <property type="entry name" value="PH"/>
    <property type="match status" value="1"/>
</dbReference>
<dbReference type="FunFam" id="2.30.42.10:FF:000060">
    <property type="entry name" value="Connector enhancer of kinase suppressor of Ras 2"/>
    <property type="match status" value="1"/>
</dbReference>
<dbReference type="InterPro" id="IPR049628">
    <property type="entry name" value="CNK1-3_SAM"/>
</dbReference>
<dbReference type="InterPro" id="IPR013761">
    <property type="entry name" value="SAM/pointed_sf"/>
</dbReference>
<feature type="domain" description="CRIC" evidence="7">
    <location>
        <begin position="82"/>
        <end position="169"/>
    </location>
</feature>
<dbReference type="PANTHER" id="PTHR12844:SF42">
    <property type="entry name" value="CONNECTOR ENHANCER OF KSR PROTEIN CNK"/>
    <property type="match status" value="1"/>
</dbReference>
<dbReference type="InterPro" id="IPR001660">
    <property type="entry name" value="SAM"/>
</dbReference>
<feature type="region of interest" description="Disordered" evidence="3">
    <location>
        <begin position="326"/>
        <end position="366"/>
    </location>
</feature>
<dbReference type="OrthoDB" id="74412at2759"/>
<evidence type="ECO:0000259" key="6">
    <source>
        <dbReference type="PROSITE" id="PS50106"/>
    </source>
</evidence>
<accession>A0A1W4XKH7</accession>
<dbReference type="SUPFAM" id="SSF47769">
    <property type="entry name" value="SAM/Pointed domain"/>
    <property type="match status" value="1"/>
</dbReference>
<dbReference type="SMART" id="SM00454">
    <property type="entry name" value="SAM"/>
    <property type="match status" value="1"/>
</dbReference>
<dbReference type="Proteomes" id="UP000192223">
    <property type="component" value="Unplaced"/>
</dbReference>
<dbReference type="PROSITE" id="PS50003">
    <property type="entry name" value="PH_DOMAIN"/>
    <property type="match status" value="1"/>
</dbReference>
<feature type="domain" description="PH" evidence="4">
    <location>
        <begin position="894"/>
        <end position="993"/>
    </location>
</feature>
<feature type="region of interest" description="Disordered" evidence="3">
    <location>
        <begin position="1235"/>
        <end position="1266"/>
    </location>
</feature>
<feature type="compositionally biased region" description="Pro residues" evidence="3">
    <location>
        <begin position="330"/>
        <end position="340"/>
    </location>
</feature>
<protein>
    <submittedName>
        <fullName evidence="9">Uncharacterized protein LOC108745062 isoform X1</fullName>
    </submittedName>
</protein>
<comment type="similarity">
    <text evidence="1">Belongs to the CNKSR family.</text>
</comment>
<evidence type="ECO:0000256" key="2">
    <source>
        <dbReference type="ARBA" id="ARBA00022553"/>
    </source>
</evidence>
<feature type="region of interest" description="Disordered" evidence="3">
    <location>
        <begin position="589"/>
        <end position="686"/>
    </location>
</feature>
<dbReference type="PROSITE" id="PS50105">
    <property type="entry name" value="SAM_DOMAIN"/>
    <property type="match status" value="1"/>
</dbReference>
<evidence type="ECO:0000256" key="1">
    <source>
        <dbReference type="ARBA" id="ARBA00009498"/>
    </source>
</evidence>
<dbReference type="InterPro" id="IPR017874">
    <property type="entry name" value="CRIC_domain"/>
</dbReference>
<feature type="domain" description="PDZ" evidence="6">
    <location>
        <begin position="206"/>
        <end position="286"/>
    </location>
</feature>
<dbReference type="InterPro" id="IPR036034">
    <property type="entry name" value="PDZ_sf"/>
</dbReference>
<dbReference type="InterPro" id="IPR001478">
    <property type="entry name" value="PDZ"/>
</dbReference>
<evidence type="ECO:0000313" key="9">
    <source>
        <dbReference type="RefSeq" id="XP_018336616.1"/>
    </source>
</evidence>
<reference evidence="9" key="1">
    <citation type="submission" date="2025-08" db="UniProtKB">
        <authorList>
            <consortium name="RefSeq"/>
        </authorList>
    </citation>
    <scope>IDENTIFICATION</scope>
    <source>
        <tissue evidence="9">Entire body</tissue>
    </source>
</reference>
<name>A0A1W4XKH7_AGRPL</name>
<dbReference type="Pfam" id="PF00536">
    <property type="entry name" value="SAM_1"/>
    <property type="match status" value="1"/>
</dbReference>
<dbReference type="Gene3D" id="2.30.29.30">
    <property type="entry name" value="Pleckstrin-homology domain (PH domain)/Phosphotyrosine-binding domain (PTB)"/>
    <property type="match status" value="1"/>
</dbReference>
<dbReference type="Gene3D" id="1.10.150.50">
    <property type="entry name" value="Transcription Factor, Ets-1"/>
    <property type="match status" value="1"/>
</dbReference>
<dbReference type="PROSITE" id="PS50106">
    <property type="entry name" value="PDZ"/>
    <property type="match status" value="1"/>
</dbReference>
<dbReference type="CTD" id="36952"/>
<feature type="domain" description="SAM" evidence="5">
    <location>
        <begin position="9"/>
        <end position="74"/>
    </location>
</feature>
<dbReference type="KEGG" id="apln:108745062"/>
<feature type="compositionally biased region" description="Basic and acidic residues" evidence="3">
    <location>
        <begin position="609"/>
        <end position="623"/>
    </location>
</feature>
<feature type="region of interest" description="Disordered" evidence="3">
    <location>
        <begin position="715"/>
        <end position="771"/>
    </location>
</feature>
<feature type="compositionally biased region" description="Basic and acidic residues" evidence="3">
    <location>
        <begin position="725"/>
        <end position="736"/>
    </location>
</feature>
<feature type="compositionally biased region" description="Low complexity" evidence="3">
    <location>
        <begin position="349"/>
        <end position="363"/>
    </location>
</feature>
<dbReference type="CDD" id="cd06748">
    <property type="entry name" value="PDZ_CNK1_2_3-like"/>
    <property type="match status" value="1"/>
</dbReference>
<feature type="compositionally biased region" description="Basic and acidic residues" evidence="3">
    <location>
        <begin position="666"/>
        <end position="684"/>
    </location>
</feature>
<dbReference type="Pfam" id="PF10534">
    <property type="entry name" value="CRIC_ras_sig"/>
    <property type="match status" value="1"/>
</dbReference>
<dbReference type="SUPFAM" id="SSF50729">
    <property type="entry name" value="PH domain-like"/>
    <property type="match status" value="1"/>
</dbReference>
<dbReference type="Pfam" id="PF00595">
    <property type="entry name" value="PDZ"/>
    <property type="match status" value="1"/>
</dbReference>
<keyword evidence="8" id="KW-1185">Reference proteome</keyword>
<keyword evidence="2" id="KW-0597">Phosphoprotein</keyword>
<dbReference type="PANTHER" id="PTHR12844">
    <property type="entry name" value="CONNECTOR ENCHANCER OF KINASE SUPPRESSOR OF RAS"/>
    <property type="match status" value="1"/>
</dbReference>
<dbReference type="SMART" id="SM00233">
    <property type="entry name" value="PH"/>
    <property type="match status" value="1"/>
</dbReference>
<proteinExistence type="inferred from homology"/>
<gene>
    <name evidence="9" type="primary">LOC108745062</name>
</gene>
<evidence type="ECO:0000313" key="8">
    <source>
        <dbReference type="Proteomes" id="UP000192223"/>
    </source>
</evidence>
<evidence type="ECO:0000259" key="7">
    <source>
        <dbReference type="PROSITE" id="PS51290"/>
    </source>
</evidence>
<feature type="region of interest" description="Disordered" evidence="3">
    <location>
        <begin position="1064"/>
        <end position="1083"/>
    </location>
</feature>
<dbReference type="CDD" id="cd13326">
    <property type="entry name" value="PH_CNK_insect-like"/>
    <property type="match status" value="1"/>
</dbReference>
<dbReference type="FunCoup" id="A0A1W4XKH7">
    <property type="interactions" value="372"/>
</dbReference>
<dbReference type="GeneID" id="108745062"/>
<evidence type="ECO:0000259" key="5">
    <source>
        <dbReference type="PROSITE" id="PS50105"/>
    </source>
</evidence>
<dbReference type="InterPro" id="IPR011993">
    <property type="entry name" value="PH-like_dom_sf"/>
</dbReference>
<dbReference type="InterPro" id="IPR051566">
    <property type="entry name" value="CNKSR"/>
</dbReference>
<dbReference type="RefSeq" id="XP_018336616.1">
    <property type="nucleotide sequence ID" value="XM_018481114.1"/>
</dbReference>
<dbReference type="InterPro" id="IPR001849">
    <property type="entry name" value="PH_domain"/>
</dbReference>
<sequence>MAYVNVKDWSTEQVTDWLKGLDSSVAPYIKSFLNNEVKGHQLLSLRSDDLEHLGVLTLGHQEIILEAVEHLRNFHYELDRENLQMLALKLSCAANSLSKSLPITDDDCKMVPTQIMSDVHTVIQAAKPLVCWLDRSPFYGDKTYMDIKSQLLQLAFEMATSAHRDIFSEKPLKTIRNISESLAQLADNIIQDICDPMILQTAFLALATLKKKEQELGFFLVSSCNAAHQIAEIKYGSPAHVSTKIEEGDEIVQVNYQTVVGWQRKKVLLVLQESPPEIVLTLKKRPRHTKVYGQIYMKPYRLPSKKRAIPYSRWNDNLPSPQLLAIHDLPPIPMPRPPPTTENTELELESSSSSDSEPLDSPLVGTGRVYPLKPRPVLQRRHTITGASPISKRPYQAFEQYWQLWKNQASSYNIDSNKLDEETAFLRDKSASCSYGLELGARPSTVLGISQNKDLKGNLNNFRKCLQEKPFSSKRVNFEDNMKIIYDETDTKRNQLGHASLGTMPNSVSVTSLSSLSESLDFIDESDDITDRSKMKNEWQKEIVEEIIDSIGERQKTMDKIYQEVSKPKQDDSLAEVHVHSIIKKFDQKFLPSEPPQPPAKPKIMPRSLLEKPPDVQKKDWVKKPAVPPRNISNKVRGTLNKSHSTPAYDLTEESPQTTKSVVEPKLPDITEKNEDKPGKRESFYDVSGLSNTNIKYELGIPLIEPKNIEITPGKLDESSAETSPEVKHEIKKDVPPKPPPRSSATTLTYKPRYPDPIAPKPRKLSDNADDKNCTLDKMNKDYEMHGALKSNHQNYLNSQQFFHTQEIPKIEIDPPQKTSLTSEVSVPFSKITETSPVIKIDTHKTDTHKSHDTKVSPTNSVVRAFYSSKHKANKKKNSLVAKRRKVSVKDVSPGELSGYLCQRLRSKHSQNVHWEKRWFVLSCDNLYGFKNKDSTKADCLIFLSDYTVSVATEVKSRANAFKVYHTGTVFYFSAENSEMLTMWMDELSTATLHNDPCKDTVLGLYSETDDSDSEQKNTEFTISKPTESFKKFGSLKKLTPTKTFSTSQCGSSSLDRKWFFNKSNSSNRTPQPVPTEQFRSFRKMSSTSTTESVSTGNFTSHVPNFSPKYQNENAVQSQNVSAPNLITDTFKRGDSERKKPVIKTKLTNYVHASNPNLFDMRDLHMLNFHKINPFQQNNDSLAGFVTLEELMNRQREDQKLNPTFHENINANLIQPDVVYGEISIRPKEDYHTVEKKKEEESVGILHDSSKKKISRTTSESSDTEVPKENLKCIVESPNQANETTSFCFGKRGSLKKRKSKKEAHYSEVYGGDDSFKSSWPSRSKDSNKFLCADSRMIQSEFSFANRKLLKNKEYSASATNLDQSSMEALNELENAGVKLPKSESGKKFKKVVKQHSFNSDRKAVTKPFASGDCREKFWIDSLRKTDKVCDKNSSKVKLKSAVQYTPMSLPLASDQRGKLNAKFAFELNLNEKGTKVGKSKGFFSKQADGKKEKTFLGSPKLHRAVFGKNKAIDHSHSFDSAELHSTTFLDNYVMKETVEEVSALSSPSHIFPSADYPGLEYPPTFEPETYSLADPNSNISLLRKQERLKKEKDNGTANG</sequence>
<feature type="compositionally biased region" description="Polar residues" evidence="3">
    <location>
        <begin position="631"/>
        <end position="646"/>
    </location>
</feature>
<organism evidence="8 9">
    <name type="scientific">Agrilus planipennis</name>
    <name type="common">Emerald ash borer</name>
    <name type="synonym">Agrilus marcopoli</name>
    <dbReference type="NCBI Taxonomy" id="224129"/>
    <lineage>
        <taxon>Eukaryota</taxon>
        <taxon>Metazoa</taxon>
        <taxon>Ecdysozoa</taxon>
        <taxon>Arthropoda</taxon>
        <taxon>Hexapoda</taxon>
        <taxon>Insecta</taxon>
        <taxon>Pterygota</taxon>
        <taxon>Neoptera</taxon>
        <taxon>Endopterygota</taxon>
        <taxon>Coleoptera</taxon>
        <taxon>Polyphaga</taxon>
        <taxon>Elateriformia</taxon>
        <taxon>Buprestoidea</taxon>
        <taxon>Buprestidae</taxon>
        <taxon>Agrilinae</taxon>
        <taxon>Agrilus</taxon>
    </lineage>
</organism>
<dbReference type="InParanoid" id="A0A1W4XKH7"/>
<dbReference type="SUPFAM" id="SSF50156">
    <property type="entry name" value="PDZ domain-like"/>
    <property type="match status" value="1"/>
</dbReference>